<dbReference type="PANTHER" id="PTHR43756:SF5">
    <property type="entry name" value="CHOLINE MONOOXYGENASE, CHLOROPLASTIC"/>
    <property type="match status" value="1"/>
</dbReference>
<dbReference type="InterPro" id="IPR015879">
    <property type="entry name" value="Ring_hydroxy_dOase_asu_C_dom"/>
</dbReference>
<keyword evidence="5" id="KW-0408">Iron</keyword>
<dbReference type="PROSITE" id="PS00570">
    <property type="entry name" value="RING_HYDROXYL_ALPHA"/>
    <property type="match status" value="1"/>
</dbReference>
<dbReference type="CDD" id="cd03469">
    <property type="entry name" value="Rieske_RO_Alpha_N"/>
    <property type="match status" value="1"/>
</dbReference>
<proteinExistence type="predicted"/>
<evidence type="ECO:0000256" key="1">
    <source>
        <dbReference type="ARBA" id="ARBA00001962"/>
    </source>
</evidence>
<accession>A0A7I9WLW8</accession>
<evidence type="ECO:0000256" key="2">
    <source>
        <dbReference type="ARBA" id="ARBA00022714"/>
    </source>
</evidence>
<feature type="domain" description="Rieske" evidence="8">
    <location>
        <begin position="70"/>
        <end position="178"/>
    </location>
</feature>
<evidence type="ECO:0000256" key="7">
    <source>
        <dbReference type="ARBA" id="ARBA00023027"/>
    </source>
</evidence>
<keyword evidence="10" id="KW-1185">Reference proteome</keyword>
<dbReference type="Pfam" id="PF00848">
    <property type="entry name" value="Ring_hydroxyl_A"/>
    <property type="match status" value="1"/>
</dbReference>
<dbReference type="Gene3D" id="3.90.380.10">
    <property type="entry name" value="Naphthalene 1,2-dioxygenase Alpha Subunit, Chain A, domain 1"/>
    <property type="match status" value="2"/>
</dbReference>
<dbReference type="AlphaFoldDB" id="A0A7I9WLW8"/>
<evidence type="ECO:0000313" key="9">
    <source>
        <dbReference type="EMBL" id="GFG58725.1"/>
    </source>
</evidence>
<dbReference type="GO" id="GO:0016705">
    <property type="term" value="F:oxidoreductase activity, acting on paired donors, with incorporation or reduction of molecular oxygen"/>
    <property type="evidence" value="ECO:0007669"/>
    <property type="project" value="UniProtKB-ARBA"/>
</dbReference>
<keyword evidence="6" id="KW-0411">Iron-sulfur</keyword>
<dbReference type="PANTHER" id="PTHR43756">
    <property type="entry name" value="CHOLINE MONOOXYGENASE, CHLOROPLASTIC"/>
    <property type="match status" value="1"/>
</dbReference>
<evidence type="ECO:0000256" key="4">
    <source>
        <dbReference type="ARBA" id="ARBA00023002"/>
    </source>
</evidence>
<dbReference type="Gene3D" id="2.102.10.10">
    <property type="entry name" value="Rieske [2Fe-2S] iron-sulphur domain"/>
    <property type="match status" value="1"/>
</dbReference>
<evidence type="ECO:0000256" key="5">
    <source>
        <dbReference type="ARBA" id="ARBA00023004"/>
    </source>
</evidence>
<dbReference type="PRINTS" id="PR00090">
    <property type="entry name" value="RNGDIOXGNASE"/>
</dbReference>
<dbReference type="InterPro" id="IPR001663">
    <property type="entry name" value="Rng_hydr_dOase-A"/>
</dbReference>
<evidence type="ECO:0000313" key="10">
    <source>
        <dbReference type="Proteomes" id="UP000465241"/>
    </source>
</evidence>
<evidence type="ECO:0000256" key="6">
    <source>
        <dbReference type="ARBA" id="ARBA00023014"/>
    </source>
</evidence>
<dbReference type="InterPro" id="IPR017941">
    <property type="entry name" value="Rieske_2Fe-2S"/>
</dbReference>
<keyword evidence="4" id="KW-0560">Oxidoreductase</keyword>
<protein>
    <submittedName>
        <fullName evidence="9">(2Fe-2S) ferredoxin</fullName>
    </submittedName>
</protein>
<dbReference type="InterPro" id="IPR015881">
    <property type="entry name" value="ARHD_Rieske_2Fe_2S"/>
</dbReference>
<dbReference type="Pfam" id="PF00355">
    <property type="entry name" value="Rieske"/>
    <property type="match status" value="1"/>
</dbReference>
<keyword evidence="7" id="KW-0520">NAD</keyword>
<dbReference type="RefSeq" id="WP_193489475.1">
    <property type="nucleotide sequence ID" value="NZ_BAAAMC010000055.1"/>
</dbReference>
<name>A0A7I9WLW8_9MYCO</name>
<comment type="caution">
    <text evidence="9">The sequence shown here is derived from an EMBL/GenBank/DDBJ whole genome shotgun (WGS) entry which is preliminary data.</text>
</comment>
<comment type="cofactor">
    <cofactor evidence="1">
        <name>Fe cation</name>
        <dbReference type="ChEBI" id="CHEBI:24875"/>
    </cofactor>
</comment>
<organism evidence="9 10">
    <name type="scientific">Mycolicibacterium murale</name>
    <dbReference type="NCBI Taxonomy" id="182220"/>
    <lineage>
        <taxon>Bacteria</taxon>
        <taxon>Bacillati</taxon>
        <taxon>Actinomycetota</taxon>
        <taxon>Actinomycetes</taxon>
        <taxon>Mycobacteriales</taxon>
        <taxon>Mycobacteriaceae</taxon>
        <taxon>Mycolicibacterium</taxon>
    </lineage>
</organism>
<dbReference type="InterPro" id="IPR036922">
    <property type="entry name" value="Rieske_2Fe-2S_sf"/>
</dbReference>
<dbReference type="SUPFAM" id="SSF50022">
    <property type="entry name" value="ISP domain"/>
    <property type="match status" value="1"/>
</dbReference>
<evidence type="ECO:0000256" key="3">
    <source>
        <dbReference type="ARBA" id="ARBA00022723"/>
    </source>
</evidence>
<dbReference type="GO" id="GO:0004497">
    <property type="term" value="F:monooxygenase activity"/>
    <property type="evidence" value="ECO:0007669"/>
    <property type="project" value="UniProtKB-ARBA"/>
</dbReference>
<keyword evidence="3" id="KW-0479">Metal-binding</keyword>
<sequence length="408" mass="45593">MTTTDVPRDNAIDARSLPPVAASDHVTDIVGGIVQSTLDVGEAIGLPPEAYTSDEFFEFERQAIFNRSWLFLCHANELAEQGASFRATILGEPILATRSSDGSIHVMSAVCQHRGHSLCADDVNGRHIRCPYHSWTYNLEGKLVGAPSMTPEWEIRQLRKNIRLPQIRCEVWQGLLFVNFDPDAAPLADSLHRLDGVITHYRMADLVPAATIDLDGLAYNWKNMLENALEEYHTMYVHAGLHDNAPPELVRHGEYESGEAGIYRHAGLVIKGGEDVPGRPTFPLIDGLTEDARADMIFFAVPPSLFIVVYPHGIKSFRIIPRSAGVIDMRVTFFYPPSTLELPGFPKMLEEQMKFVELIDQPDVETNLRVFEGLQSRFAPRGPLGPQERTLPQLYQWFSELCSAAITN</sequence>
<dbReference type="SUPFAM" id="SSF55961">
    <property type="entry name" value="Bet v1-like"/>
    <property type="match status" value="1"/>
</dbReference>
<gene>
    <name evidence="9" type="ORF">MMUR_28610</name>
</gene>
<reference evidence="9 10" key="1">
    <citation type="journal article" date="2019" name="Emerg. Microbes Infect.">
        <title>Comprehensive subspecies identification of 175 nontuberculous mycobacteria species based on 7547 genomic profiles.</title>
        <authorList>
            <person name="Matsumoto Y."/>
            <person name="Kinjo T."/>
            <person name="Motooka D."/>
            <person name="Nabeya D."/>
            <person name="Jung N."/>
            <person name="Uechi K."/>
            <person name="Horii T."/>
            <person name="Iida T."/>
            <person name="Fujita J."/>
            <person name="Nakamura S."/>
        </authorList>
    </citation>
    <scope>NUCLEOTIDE SEQUENCE [LARGE SCALE GENOMIC DNA]</scope>
    <source>
        <strain evidence="9 10">JCM 13392</strain>
    </source>
</reference>
<dbReference type="EMBL" id="BLKT01000003">
    <property type="protein sequence ID" value="GFG58725.1"/>
    <property type="molecule type" value="Genomic_DNA"/>
</dbReference>
<evidence type="ECO:0000259" key="8">
    <source>
        <dbReference type="PROSITE" id="PS51296"/>
    </source>
</evidence>
<keyword evidence="2" id="KW-0001">2Fe-2S</keyword>
<dbReference type="Proteomes" id="UP000465241">
    <property type="component" value="Unassembled WGS sequence"/>
</dbReference>
<dbReference type="GO" id="GO:0051537">
    <property type="term" value="F:2 iron, 2 sulfur cluster binding"/>
    <property type="evidence" value="ECO:0007669"/>
    <property type="project" value="UniProtKB-KW"/>
</dbReference>
<dbReference type="PROSITE" id="PS51296">
    <property type="entry name" value="RIESKE"/>
    <property type="match status" value="1"/>
</dbReference>
<dbReference type="GO" id="GO:0005506">
    <property type="term" value="F:iron ion binding"/>
    <property type="evidence" value="ECO:0007669"/>
    <property type="project" value="InterPro"/>
</dbReference>